<dbReference type="InterPro" id="IPR036259">
    <property type="entry name" value="MFS_trans_sf"/>
</dbReference>
<feature type="transmembrane region" description="Helical" evidence="5">
    <location>
        <begin position="36"/>
        <end position="61"/>
    </location>
</feature>
<dbReference type="GO" id="GO:0010487">
    <property type="term" value="F:thermospermine synthase activity"/>
    <property type="evidence" value="ECO:0007669"/>
    <property type="project" value="TreeGrafter"/>
</dbReference>
<feature type="active site" description="Proton acceptor" evidence="4">
    <location>
        <position position="364"/>
    </location>
</feature>
<protein>
    <submittedName>
        <fullName evidence="7">Fused MFS/spermidine synthase</fullName>
    </submittedName>
</protein>
<dbReference type="SUPFAM" id="SSF103473">
    <property type="entry name" value="MFS general substrate transporter"/>
    <property type="match status" value="1"/>
</dbReference>
<sequence length="497" mass="52134">MRDVHAPLWLLILLQGAVSAASLVVEIVAGRTLAPYVGMSLYTWTSVIAVVLAGFSLGHWIGGRLAERRAVSALAATGWALIAAALTTALALAALQALAGPVLAAIGHPIWGIAALATLVFFLPSTFAGIPAPVLAKVAVDTQTRPGQALGAIFAAGAIGAIAGTLLAGFLFISWLGSALTLACVTVTYLLAALVSFRLAGTPLAPPLLAALVALGLAGAALAAPAPCTVESRYFCLRSVDVSANPDQPARLMVIDHLAHGISARDAPLVQFTEHAAMLDALARLRAPRPDFTSFFIGGGSYSIPRAFHLRGTGARVVAEIDPAVTAMAVRDFWFDPTTATILHMDARRALRERPDRYDVIVGDAFTDVAVPAHLVTREFFQLAQSRLTPDGTFLMNVIDYEGRLYALASVVRTARAVFPSVEVWTNTTAPEPGGRVVFVIAAGAERSPASRVTVPAPDRTTFGAMDPGWIADLSEKAGITLTDDFAPIDRLIGRPD</sequence>
<organism evidence="7 8">
    <name type="scientific">Marimonas arenosa</name>
    <dbReference type="NCBI Taxonomy" id="1795305"/>
    <lineage>
        <taxon>Bacteria</taxon>
        <taxon>Pseudomonadati</taxon>
        <taxon>Pseudomonadota</taxon>
        <taxon>Alphaproteobacteria</taxon>
        <taxon>Rhodobacterales</taxon>
        <taxon>Paracoccaceae</taxon>
        <taxon>Marimonas</taxon>
    </lineage>
</organism>
<keyword evidence="3 4" id="KW-0620">Polyamine biosynthesis</keyword>
<proteinExistence type="inferred from homology"/>
<evidence type="ECO:0000256" key="2">
    <source>
        <dbReference type="ARBA" id="ARBA00022679"/>
    </source>
</evidence>
<dbReference type="InterPro" id="IPR029063">
    <property type="entry name" value="SAM-dependent_MTases_sf"/>
</dbReference>
<accession>A0AAE3WBL0</accession>
<keyword evidence="5" id="KW-0472">Membrane</keyword>
<evidence type="ECO:0000259" key="6">
    <source>
        <dbReference type="PROSITE" id="PS51006"/>
    </source>
</evidence>
<feature type="transmembrane region" description="Helical" evidence="5">
    <location>
        <begin position="73"/>
        <end position="98"/>
    </location>
</feature>
<dbReference type="Proteomes" id="UP001226762">
    <property type="component" value="Unassembled WGS sequence"/>
</dbReference>
<feature type="domain" description="PABS" evidence="6">
    <location>
        <begin position="320"/>
        <end position="444"/>
    </location>
</feature>
<dbReference type="PROSITE" id="PS51006">
    <property type="entry name" value="PABS_2"/>
    <property type="match status" value="1"/>
</dbReference>
<keyword evidence="8" id="KW-1185">Reference proteome</keyword>
<evidence type="ECO:0000256" key="5">
    <source>
        <dbReference type="SAM" id="Phobius"/>
    </source>
</evidence>
<evidence type="ECO:0000256" key="4">
    <source>
        <dbReference type="PROSITE-ProRule" id="PRU00354"/>
    </source>
</evidence>
<dbReference type="SUPFAM" id="SSF53335">
    <property type="entry name" value="S-adenosyl-L-methionine-dependent methyltransferases"/>
    <property type="match status" value="1"/>
</dbReference>
<dbReference type="EMBL" id="JANHAX010000001">
    <property type="protein sequence ID" value="MDQ2088648.1"/>
    <property type="molecule type" value="Genomic_DNA"/>
</dbReference>
<comment type="similarity">
    <text evidence="1">Belongs to the spermidine/spermine synthase family.</text>
</comment>
<name>A0AAE3WBL0_9RHOB</name>
<evidence type="ECO:0000313" key="7">
    <source>
        <dbReference type="EMBL" id="MDQ2088648.1"/>
    </source>
</evidence>
<reference evidence="7" key="2">
    <citation type="submission" date="2023-02" db="EMBL/GenBank/DDBJ databases">
        <title>'Rhodoalgimonas zhirmunskyi' gen. nov., isolated from a red alga.</title>
        <authorList>
            <person name="Nedashkovskaya O.I."/>
            <person name="Otstavnykh N.Y."/>
            <person name="Bystritskaya E.P."/>
            <person name="Balabanova L.A."/>
            <person name="Isaeva M.P."/>
        </authorList>
    </citation>
    <scope>NUCLEOTIDE SEQUENCE</scope>
    <source>
        <strain evidence="7">KCTC 52189</strain>
    </source>
</reference>
<dbReference type="PANTHER" id="PTHR43317:SF1">
    <property type="entry name" value="THERMOSPERMINE SYNTHASE ACAULIS5"/>
    <property type="match status" value="1"/>
</dbReference>
<dbReference type="Pfam" id="PF01564">
    <property type="entry name" value="Spermine_synth"/>
    <property type="match status" value="1"/>
</dbReference>
<feature type="transmembrane region" description="Helical" evidence="5">
    <location>
        <begin position="208"/>
        <end position="226"/>
    </location>
</feature>
<dbReference type="Gene3D" id="3.40.50.150">
    <property type="entry name" value="Vaccinia Virus protein VP39"/>
    <property type="match status" value="1"/>
</dbReference>
<dbReference type="NCBIfam" id="NF037959">
    <property type="entry name" value="MFS_SpdSyn"/>
    <property type="match status" value="1"/>
</dbReference>
<feature type="transmembrane region" description="Helical" evidence="5">
    <location>
        <begin position="110"/>
        <end position="136"/>
    </location>
</feature>
<keyword evidence="5" id="KW-1133">Transmembrane helix</keyword>
<keyword evidence="5" id="KW-0812">Transmembrane</keyword>
<evidence type="ECO:0000313" key="8">
    <source>
        <dbReference type="Proteomes" id="UP001226762"/>
    </source>
</evidence>
<keyword evidence="2 4" id="KW-0808">Transferase</keyword>
<evidence type="ECO:0000256" key="3">
    <source>
        <dbReference type="ARBA" id="ARBA00023115"/>
    </source>
</evidence>
<dbReference type="InterPro" id="IPR030374">
    <property type="entry name" value="PABS"/>
</dbReference>
<gene>
    <name evidence="7" type="ORF">NO357_01870</name>
</gene>
<dbReference type="GO" id="GO:0006596">
    <property type="term" value="P:polyamine biosynthetic process"/>
    <property type="evidence" value="ECO:0007669"/>
    <property type="project" value="UniProtKB-UniRule"/>
</dbReference>
<feature type="transmembrane region" description="Helical" evidence="5">
    <location>
        <begin position="148"/>
        <end position="173"/>
    </location>
</feature>
<feature type="transmembrane region" description="Helical" evidence="5">
    <location>
        <begin position="179"/>
        <end position="201"/>
    </location>
</feature>
<reference evidence="7" key="1">
    <citation type="submission" date="2022-07" db="EMBL/GenBank/DDBJ databases">
        <authorList>
            <person name="Otstavnykh N."/>
            <person name="Isaeva M."/>
            <person name="Bystritskaya E."/>
        </authorList>
    </citation>
    <scope>NUCLEOTIDE SEQUENCE</scope>
    <source>
        <strain evidence="7">KCTC 52189</strain>
    </source>
</reference>
<evidence type="ECO:0000256" key="1">
    <source>
        <dbReference type="ARBA" id="ARBA00007867"/>
    </source>
</evidence>
<dbReference type="AlphaFoldDB" id="A0AAE3WBL0"/>
<comment type="caution">
    <text evidence="7">The sequence shown here is derived from an EMBL/GenBank/DDBJ whole genome shotgun (WGS) entry which is preliminary data.</text>
</comment>
<dbReference type="PANTHER" id="PTHR43317">
    <property type="entry name" value="THERMOSPERMINE SYNTHASE ACAULIS5"/>
    <property type="match status" value="1"/>
</dbReference>
<dbReference type="RefSeq" id="WP_306733913.1">
    <property type="nucleotide sequence ID" value="NZ_JANHAX010000001.1"/>
</dbReference>